<dbReference type="RefSeq" id="WP_254759485.1">
    <property type="nucleotide sequence ID" value="NZ_JANCLT010000006.1"/>
</dbReference>
<sequence length="64" mass="7597">MHWNKKRDQAQEERIQEEVPVWECSSEDCKGWMRKNFSFTENPDCPLCGSEMKSGERLLHVLPD</sequence>
<keyword evidence="2" id="KW-1185">Reference proteome</keyword>
<evidence type="ECO:0000313" key="2">
    <source>
        <dbReference type="Proteomes" id="UP001156102"/>
    </source>
</evidence>
<dbReference type="EMBL" id="JANCLT010000006">
    <property type="protein sequence ID" value="MCP8969566.1"/>
    <property type="molecule type" value="Genomic_DNA"/>
</dbReference>
<gene>
    <name evidence="1" type="ORF">NK662_13605</name>
</gene>
<dbReference type="Proteomes" id="UP001156102">
    <property type="component" value="Unassembled WGS sequence"/>
</dbReference>
<name>A0AA42BQM9_9BACI</name>
<organism evidence="1 2">
    <name type="scientific">Ectobacillus ponti</name>
    <dbReference type="NCBI Taxonomy" id="2961894"/>
    <lineage>
        <taxon>Bacteria</taxon>
        <taxon>Bacillati</taxon>
        <taxon>Bacillota</taxon>
        <taxon>Bacilli</taxon>
        <taxon>Bacillales</taxon>
        <taxon>Bacillaceae</taxon>
        <taxon>Ectobacillus</taxon>
    </lineage>
</organism>
<proteinExistence type="predicted"/>
<dbReference type="Pfam" id="PF14169">
    <property type="entry name" value="YdjO"/>
    <property type="match status" value="1"/>
</dbReference>
<protein>
    <submittedName>
        <fullName evidence="1">Cold-shock protein</fullName>
    </submittedName>
</protein>
<comment type="caution">
    <text evidence="1">The sequence shown here is derived from an EMBL/GenBank/DDBJ whole genome shotgun (WGS) entry which is preliminary data.</text>
</comment>
<accession>A0AA42BQM9</accession>
<dbReference type="InterPro" id="IPR025916">
    <property type="entry name" value="YdjO"/>
</dbReference>
<evidence type="ECO:0000313" key="1">
    <source>
        <dbReference type="EMBL" id="MCP8969566.1"/>
    </source>
</evidence>
<reference evidence="1" key="1">
    <citation type="submission" date="2022-07" db="EMBL/GenBank/DDBJ databases">
        <authorList>
            <person name="Li W.-J."/>
            <person name="Deng Q.-Q."/>
        </authorList>
    </citation>
    <scope>NUCLEOTIDE SEQUENCE</scope>
    <source>
        <strain evidence="1">SYSU M60031</strain>
    </source>
</reference>
<dbReference type="AlphaFoldDB" id="A0AA42BQM9"/>